<proteinExistence type="predicted"/>
<evidence type="ECO:0000313" key="2">
    <source>
        <dbReference type="Proteomes" id="UP000002424"/>
    </source>
</evidence>
<dbReference type="Proteomes" id="UP000002424">
    <property type="component" value="Chromosome"/>
</dbReference>
<dbReference type="KEGG" id="avn:Avin_46610"/>
<dbReference type="AlphaFoldDB" id="C1DIU7"/>
<dbReference type="EMBL" id="CP001157">
    <property type="protein sequence ID" value="ACO80766.1"/>
    <property type="molecule type" value="Genomic_DNA"/>
</dbReference>
<dbReference type="HOGENOM" id="CLU_3412346_0_0_6"/>
<protein>
    <submittedName>
        <fullName evidence="1">Uncharacterized protein</fullName>
    </submittedName>
</protein>
<name>C1DIU7_AZOVD</name>
<gene>
    <name evidence="1" type="ordered locus">Avin_46610</name>
</gene>
<accession>C1DIU7</accession>
<dbReference type="STRING" id="322710.Avin_46610"/>
<keyword evidence="2" id="KW-1185">Reference proteome</keyword>
<organism evidence="1 2">
    <name type="scientific">Azotobacter vinelandii (strain DJ / ATCC BAA-1303)</name>
    <dbReference type="NCBI Taxonomy" id="322710"/>
    <lineage>
        <taxon>Bacteria</taxon>
        <taxon>Pseudomonadati</taxon>
        <taxon>Pseudomonadota</taxon>
        <taxon>Gammaproteobacteria</taxon>
        <taxon>Pseudomonadales</taxon>
        <taxon>Pseudomonadaceae</taxon>
        <taxon>Azotobacter</taxon>
    </lineage>
</organism>
<dbReference type="EnsemblBacteria" id="ACO80766">
    <property type="protein sequence ID" value="ACO80766"/>
    <property type="gene ID" value="Avin_46610"/>
</dbReference>
<reference evidence="1 2" key="1">
    <citation type="journal article" date="2009" name="J. Bacteriol.">
        <title>Genome sequence of Azotobacter vinelandii, an obligate aerobe specialized to support diverse anaerobic metabolic processes.</title>
        <authorList>
            <person name="Setubal J.C."/>
            <person name="dos Santos P."/>
            <person name="Goldman B.S."/>
            <person name="Ertesvag H."/>
            <person name="Espin G."/>
            <person name="Rubio L.M."/>
            <person name="Valla S."/>
            <person name="Almeida N.F."/>
            <person name="Balasubramanian D."/>
            <person name="Cromes L."/>
            <person name="Curatti L."/>
            <person name="Du Z."/>
            <person name="Godsy E."/>
            <person name="Goodner B."/>
            <person name="Hellner-Burris K."/>
            <person name="Hernandez J.A."/>
            <person name="Houmiel K."/>
            <person name="Imperial J."/>
            <person name="Kennedy C."/>
            <person name="Larson T.J."/>
            <person name="Latreille P."/>
            <person name="Ligon L.S."/>
            <person name="Lu J."/>
            <person name="Maerk M."/>
            <person name="Miller N.M."/>
            <person name="Norton S."/>
            <person name="O'Carroll I.P."/>
            <person name="Paulsen I."/>
            <person name="Raulfs E.C."/>
            <person name="Roemer R."/>
            <person name="Rosser J."/>
            <person name="Segura D."/>
            <person name="Slater S."/>
            <person name="Stricklin S.L."/>
            <person name="Studholme D.J."/>
            <person name="Sun J."/>
            <person name="Viana C.J."/>
            <person name="Wallin E."/>
            <person name="Wang B."/>
            <person name="Wheeler C."/>
            <person name="Zhu H."/>
            <person name="Dean D.R."/>
            <person name="Dixon R."/>
            <person name="Wood D."/>
        </authorList>
    </citation>
    <scope>NUCLEOTIDE SEQUENCE [LARGE SCALE GENOMIC DNA]</scope>
    <source>
        <strain evidence="2">DJ / ATCC BAA-1303</strain>
    </source>
</reference>
<evidence type="ECO:0000313" key="1">
    <source>
        <dbReference type="EMBL" id="ACO80766.1"/>
    </source>
</evidence>
<sequence>MAGGARRHALNKRRAMFRAVALAGQGRA</sequence>